<evidence type="ECO:0000256" key="2">
    <source>
        <dbReference type="ARBA" id="ARBA00001946"/>
    </source>
</evidence>
<comment type="similarity">
    <text evidence="4">Belongs to the DHPS family.</text>
</comment>
<evidence type="ECO:0000256" key="6">
    <source>
        <dbReference type="ARBA" id="ARBA00016919"/>
    </source>
</evidence>
<dbReference type="FunFam" id="3.20.20.20:FF:000006">
    <property type="entry name" value="Dihydropteroate synthase"/>
    <property type="match status" value="1"/>
</dbReference>
<dbReference type="GO" id="GO:0046872">
    <property type="term" value="F:metal ion binding"/>
    <property type="evidence" value="ECO:0007669"/>
    <property type="project" value="UniProtKB-KW"/>
</dbReference>
<evidence type="ECO:0000256" key="9">
    <source>
        <dbReference type="ARBA" id="ARBA00022842"/>
    </source>
</evidence>
<dbReference type="GO" id="GO:0046654">
    <property type="term" value="P:tetrahydrofolate biosynthetic process"/>
    <property type="evidence" value="ECO:0007669"/>
    <property type="project" value="TreeGrafter"/>
</dbReference>
<dbReference type="GO" id="GO:0004156">
    <property type="term" value="F:dihydropteroate synthase activity"/>
    <property type="evidence" value="ECO:0007669"/>
    <property type="project" value="UniProtKB-EC"/>
</dbReference>
<dbReference type="EMBL" id="JADEXG010000014">
    <property type="protein sequence ID" value="MBE9077223.1"/>
    <property type="molecule type" value="Genomic_DNA"/>
</dbReference>
<keyword evidence="8" id="KW-0479">Metal-binding</keyword>
<accession>A0A8J7AUT0</accession>
<organism evidence="13 14">
    <name type="scientific">Vasconcelosia minhoensis LEGE 07310</name>
    <dbReference type="NCBI Taxonomy" id="915328"/>
    <lineage>
        <taxon>Bacteria</taxon>
        <taxon>Bacillati</taxon>
        <taxon>Cyanobacteriota</taxon>
        <taxon>Cyanophyceae</taxon>
        <taxon>Nodosilineales</taxon>
        <taxon>Cymatolegaceae</taxon>
        <taxon>Vasconcelosia</taxon>
        <taxon>Vasconcelosia minhoensis</taxon>
    </lineage>
</organism>
<comment type="pathway">
    <text evidence="3">Cofactor biosynthesis; tetrahydrofolate biosynthesis; 7,8-dihydrofolate from 2-amino-4-hydroxy-6-hydroxymethyl-7,8-dihydropteridine diphosphate and 4-aminobenzoate: step 1/2.</text>
</comment>
<evidence type="ECO:0000313" key="13">
    <source>
        <dbReference type="EMBL" id="MBE9077223.1"/>
    </source>
</evidence>
<gene>
    <name evidence="13" type="primary">folP</name>
    <name evidence="13" type="ORF">IQ241_07935</name>
</gene>
<keyword evidence="10" id="KW-0289">Folate biosynthesis</keyword>
<evidence type="ECO:0000256" key="1">
    <source>
        <dbReference type="ARBA" id="ARBA00000012"/>
    </source>
</evidence>
<dbReference type="AlphaFoldDB" id="A0A8J7AUT0"/>
<comment type="catalytic activity">
    <reaction evidence="1">
        <text>(7,8-dihydropterin-6-yl)methyl diphosphate + 4-aminobenzoate = 7,8-dihydropteroate + diphosphate</text>
        <dbReference type="Rhea" id="RHEA:19949"/>
        <dbReference type="ChEBI" id="CHEBI:17836"/>
        <dbReference type="ChEBI" id="CHEBI:17839"/>
        <dbReference type="ChEBI" id="CHEBI:33019"/>
        <dbReference type="ChEBI" id="CHEBI:72950"/>
        <dbReference type="EC" id="2.5.1.15"/>
    </reaction>
</comment>
<evidence type="ECO:0000256" key="11">
    <source>
        <dbReference type="ARBA" id="ARBA00030193"/>
    </source>
</evidence>
<feature type="domain" description="Pterin-binding" evidence="12">
    <location>
        <begin position="103"/>
        <end position="361"/>
    </location>
</feature>
<evidence type="ECO:0000256" key="3">
    <source>
        <dbReference type="ARBA" id="ARBA00004763"/>
    </source>
</evidence>
<dbReference type="PROSITE" id="PS50972">
    <property type="entry name" value="PTERIN_BINDING"/>
    <property type="match status" value="1"/>
</dbReference>
<keyword evidence="14" id="KW-1185">Reference proteome</keyword>
<comment type="caution">
    <text evidence="13">The sequence shown here is derived from an EMBL/GenBank/DDBJ whole genome shotgun (WGS) entry which is preliminary data.</text>
</comment>
<evidence type="ECO:0000256" key="7">
    <source>
        <dbReference type="ARBA" id="ARBA00022679"/>
    </source>
</evidence>
<dbReference type="SUPFAM" id="SSF51717">
    <property type="entry name" value="Dihydropteroate synthetase-like"/>
    <property type="match status" value="1"/>
</dbReference>
<dbReference type="PROSITE" id="PS00792">
    <property type="entry name" value="DHPS_1"/>
    <property type="match status" value="1"/>
</dbReference>
<dbReference type="GO" id="GO:0046656">
    <property type="term" value="P:folic acid biosynthetic process"/>
    <property type="evidence" value="ECO:0007669"/>
    <property type="project" value="UniProtKB-KW"/>
</dbReference>
<dbReference type="Gene3D" id="3.20.20.20">
    <property type="entry name" value="Dihydropteroate synthase-like"/>
    <property type="match status" value="1"/>
</dbReference>
<evidence type="ECO:0000256" key="4">
    <source>
        <dbReference type="ARBA" id="ARBA00009503"/>
    </source>
</evidence>
<dbReference type="Proteomes" id="UP000636505">
    <property type="component" value="Unassembled WGS sequence"/>
</dbReference>
<dbReference type="CDD" id="cd00739">
    <property type="entry name" value="DHPS"/>
    <property type="match status" value="1"/>
</dbReference>
<dbReference type="InterPro" id="IPR000489">
    <property type="entry name" value="Pterin-binding_dom"/>
</dbReference>
<dbReference type="RefSeq" id="WP_193905887.1">
    <property type="nucleotide sequence ID" value="NZ_JADEXG010000014.1"/>
</dbReference>
<dbReference type="InterPro" id="IPR045031">
    <property type="entry name" value="DHP_synth-like"/>
</dbReference>
<evidence type="ECO:0000256" key="8">
    <source>
        <dbReference type="ARBA" id="ARBA00022723"/>
    </source>
</evidence>
<dbReference type="Pfam" id="PF00809">
    <property type="entry name" value="Pterin_bind"/>
    <property type="match status" value="1"/>
</dbReference>
<dbReference type="PANTHER" id="PTHR20941:SF1">
    <property type="entry name" value="FOLIC ACID SYNTHESIS PROTEIN FOL1"/>
    <property type="match status" value="1"/>
</dbReference>
<keyword evidence="7 13" id="KW-0808">Transferase</keyword>
<evidence type="ECO:0000259" key="12">
    <source>
        <dbReference type="PROSITE" id="PS50972"/>
    </source>
</evidence>
<comment type="cofactor">
    <cofactor evidence="2">
        <name>Mg(2+)</name>
        <dbReference type="ChEBI" id="CHEBI:18420"/>
    </cofactor>
</comment>
<proteinExistence type="inferred from homology"/>
<sequence length="370" mass="40390">MKFKVKAPGFEQTYERWTDALAAANGLKPELKSWFKDIRIFAGEDLIWVYSKLRSHPEYIGPGTYNRLARLFIAEAQDEAVQSAQAAASWQIRQHRLAWGERTYLMGVLNVTPDSFSDGGQFNVPDAALQQARTLAQSVDILDIGGQSTRPGAEQISPEAELERVLPVIQAIRAEADEPLRSVPISVDTTRAAVARAAIAAGADIINDISGGTYEPEILKVAAECDCPIILMHIRGTPETMQQLTDYSDLMDEIAEFFVTQTERAQAAGIPRHQIALDPGIGFAKTAEQNLVILRSLSQLRPLGCPLLVGPSRKRFIGKILDQPDPQQRGWGTAAACCAAIAQGADILRIHDGAEIRDVALVADAVWRGI</sequence>
<dbReference type="NCBIfam" id="TIGR01496">
    <property type="entry name" value="DHPS"/>
    <property type="match status" value="1"/>
</dbReference>
<dbReference type="EC" id="2.5.1.15" evidence="5"/>
<evidence type="ECO:0000313" key="14">
    <source>
        <dbReference type="Proteomes" id="UP000636505"/>
    </source>
</evidence>
<dbReference type="PANTHER" id="PTHR20941">
    <property type="entry name" value="FOLATE SYNTHESIS PROTEINS"/>
    <property type="match status" value="1"/>
</dbReference>
<dbReference type="InterPro" id="IPR011005">
    <property type="entry name" value="Dihydropteroate_synth-like_sf"/>
</dbReference>
<keyword evidence="9" id="KW-0460">Magnesium</keyword>
<name>A0A8J7AUT0_9CYAN</name>
<reference evidence="13" key="1">
    <citation type="submission" date="2020-10" db="EMBL/GenBank/DDBJ databases">
        <authorList>
            <person name="Castelo-Branco R."/>
            <person name="Eusebio N."/>
            <person name="Adriana R."/>
            <person name="Vieira A."/>
            <person name="Brugerolle De Fraissinette N."/>
            <person name="Rezende De Castro R."/>
            <person name="Schneider M.P."/>
            <person name="Vasconcelos V."/>
            <person name="Leao P.N."/>
        </authorList>
    </citation>
    <scope>NUCLEOTIDE SEQUENCE</scope>
    <source>
        <strain evidence="13">LEGE 07310</strain>
    </source>
</reference>
<evidence type="ECO:0000256" key="5">
    <source>
        <dbReference type="ARBA" id="ARBA00012458"/>
    </source>
</evidence>
<protein>
    <recommendedName>
        <fullName evidence="6">Dihydropteroate synthase</fullName>
        <ecNumber evidence="5">2.5.1.15</ecNumber>
    </recommendedName>
    <alternativeName>
        <fullName evidence="11">Dihydropteroate pyrophosphorylase</fullName>
    </alternativeName>
</protein>
<evidence type="ECO:0000256" key="10">
    <source>
        <dbReference type="ARBA" id="ARBA00022909"/>
    </source>
</evidence>
<dbReference type="InterPro" id="IPR006390">
    <property type="entry name" value="DHP_synth_dom"/>
</dbReference>